<evidence type="ECO:0000313" key="1">
    <source>
        <dbReference type="EMBL" id="MCT2043366.1"/>
    </source>
</evidence>
<name>A0ABT2HYX4_9MICO</name>
<evidence type="ECO:0008006" key="3">
    <source>
        <dbReference type="Google" id="ProtNLM"/>
    </source>
</evidence>
<keyword evidence="2" id="KW-1185">Reference proteome</keyword>
<dbReference type="EMBL" id="JALXSQ010000039">
    <property type="protein sequence ID" value="MCT2043366.1"/>
    <property type="molecule type" value="Genomic_DNA"/>
</dbReference>
<gene>
    <name evidence="1" type="ORF">M3D15_08510</name>
</gene>
<evidence type="ECO:0000313" key="2">
    <source>
        <dbReference type="Proteomes" id="UP001525379"/>
    </source>
</evidence>
<proteinExistence type="predicted"/>
<dbReference type="RefSeq" id="WP_260104551.1">
    <property type="nucleotide sequence ID" value="NZ_JALXSQ010000039.1"/>
</dbReference>
<dbReference type="Proteomes" id="UP001525379">
    <property type="component" value="Unassembled WGS sequence"/>
</dbReference>
<comment type="caution">
    <text evidence="1">The sequence shown here is derived from an EMBL/GenBank/DDBJ whole genome shotgun (WGS) entry which is preliminary data.</text>
</comment>
<organism evidence="1 2">
    <name type="scientific">Pseudoclavibacter albus</name>
    <dbReference type="NCBI Taxonomy" id="272241"/>
    <lineage>
        <taxon>Bacteria</taxon>
        <taxon>Bacillati</taxon>
        <taxon>Actinomycetota</taxon>
        <taxon>Actinomycetes</taxon>
        <taxon>Micrococcales</taxon>
        <taxon>Microbacteriaceae</taxon>
        <taxon>Pseudoclavibacter</taxon>
    </lineage>
</organism>
<protein>
    <recommendedName>
        <fullName evidence="3">Hemagglutinin</fullName>
    </recommendedName>
</protein>
<reference evidence="1 2" key="1">
    <citation type="submission" date="2022-04" db="EMBL/GenBank/DDBJ databases">
        <title>Human microbiome associated bacterial genomes.</title>
        <authorList>
            <person name="Sandstrom S."/>
            <person name="Salamzade R."/>
            <person name="Kalan L.R."/>
        </authorList>
    </citation>
    <scope>NUCLEOTIDE SEQUENCE [LARGE SCALE GENOMIC DNA]</scope>
    <source>
        <strain evidence="2">p3-SID1799</strain>
    </source>
</reference>
<sequence length="599" mass="65251">MTATTARTELRARISRAFAAFAAILVLATALVAVEFTFSPEQAQAANAANFNPGMIISDAEFYNSNSMTVAEVQAFLNSKVSNCQAGYTCLKDFYQQTPSWGPNAYCNGYSGGVQTAAQIIVGVAKSCGINPKVLIVTLQKETSLITLNAPSPWRYERAMGYYCPDDPNNPGFCHPDYAGFFNQLYNASWQFQEYRANPTDYNYQAGRYNKIAYHPSSWQTGACPFANVYIQNQATAALYIYTPYVPNQTALADLYGGSSDGCSSYGNRNFWREYTDWFGSGASPYDPFGNLDSLVGGKFQISLSGWAADMDVPTRSLYMWVTIDGQGQHIYANKPRADIAANYPKYGQYHGFDATLSAKQGWHDVCVTASNIGQGNHTRFGCQRVFVDGESPAGDFTVKGGAKNISFEGWTVDRDGSDPRYIWITVDGQGQPWNVNQPRPDVQKAWPGSSLYTGFSGLLPVSGGKHEVCITLVNGGTGINKKLPCQTVSALGDQPVGHLDTATASDGRLRLTGWAADASDPSAQLYVWVAKLGLDGQHIRANTYRPDVEQLYTGIGEWHGFDATVPFPTSGTYTVCLTARNEGPGNNTLLYCKSVTAK</sequence>
<accession>A0ABT2HYX4</accession>